<feature type="transmembrane region" description="Helical" evidence="1">
    <location>
        <begin position="91"/>
        <end position="106"/>
    </location>
</feature>
<dbReference type="AlphaFoldDB" id="A0A2N5CH68"/>
<keyword evidence="1" id="KW-1133">Transmembrane helix</keyword>
<sequence>MVMFLWQGNKGLNLPDEGFFWYGVQRVMAGEVPTRDFMAYDPGRYYWSAAIMKLLGADSLMGLRATAALFQAIGIFMGLKALDAETRAQRPLTLLLASVTLSAWMYPWFKVFDTVSSIAIVSAMALLLRAPSYRRWLVLGAAVGLAAVFGRNHGVYGVAGSLAAFAFLFIRNKGLSLPTAIRYWAAGIFLGYLPALVLMAAAPGFALTLWDSIRFMFTEAKSTNLPLPVPWPWLVHTNQLSAVDAASAVSTGLFFVGIVIFALAGLIWVFGRRVLDRPTPPLLAAAALMALPYAHYSFSRADTVHLAQGIFAFLLGMFAVLVHQSTTRLRASVATLLCVASILAVLPLDAGWQCHVTRSCTQVDVGHSRITIPTRVADDLSLINKLGSMAGDENLLIMPFWPGAYAVLGRPAPNWEIYALFARGPRFEEAEIERIRKAAPRIVLINNAPLDDREELRFQNTHPLIYRYVLEHYQPVTGVAPEPWNQVYRRK</sequence>
<accession>A0A2N5CH68</accession>
<feature type="transmembrane region" description="Helical" evidence="1">
    <location>
        <begin position="61"/>
        <end position="79"/>
    </location>
</feature>
<feature type="transmembrane region" description="Helical" evidence="1">
    <location>
        <begin position="282"/>
        <end position="298"/>
    </location>
</feature>
<evidence type="ECO:0000256" key="1">
    <source>
        <dbReference type="SAM" id="Phobius"/>
    </source>
</evidence>
<keyword evidence="1" id="KW-0812">Transmembrane</keyword>
<evidence type="ECO:0000313" key="3">
    <source>
        <dbReference type="Proteomes" id="UP000234341"/>
    </source>
</evidence>
<evidence type="ECO:0008006" key="4">
    <source>
        <dbReference type="Google" id="ProtNLM"/>
    </source>
</evidence>
<feature type="transmembrane region" description="Helical" evidence="1">
    <location>
        <begin position="183"/>
        <end position="206"/>
    </location>
</feature>
<feature type="transmembrane region" description="Helical" evidence="1">
    <location>
        <begin position="304"/>
        <end position="322"/>
    </location>
</feature>
<name>A0A2N5CH68_9BURK</name>
<organism evidence="2 3">
    <name type="scientific">Cupriavidus pauculus</name>
    <dbReference type="NCBI Taxonomy" id="82633"/>
    <lineage>
        <taxon>Bacteria</taxon>
        <taxon>Pseudomonadati</taxon>
        <taxon>Pseudomonadota</taxon>
        <taxon>Betaproteobacteria</taxon>
        <taxon>Burkholderiales</taxon>
        <taxon>Burkholderiaceae</taxon>
        <taxon>Cupriavidus</taxon>
    </lineage>
</organism>
<keyword evidence="1" id="KW-0472">Membrane</keyword>
<reference evidence="2 3" key="1">
    <citation type="submission" date="2017-12" db="EMBL/GenBank/DDBJ databases">
        <title>Genome sequence of the active heterotrophic nitrifier-denitrifier, Cupriavidus pauculus UM1.</title>
        <authorList>
            <person name="Putonti C."/>
            <person name="Castignetti D."/>
        </authorList>
    </citation>
    <scope>NUCLEOTIDE SEQUENCE [LARGE SCALE GENOMIC DNA]</scope>
    <source>
        <strain evidence="2 3">UM1</strain>
    </source>
</reference>
<feature type="transmembrane region" description="Helical" evidence="1">
    <location>
        <begin position="248"/>
        <end position="270"/>
    </location>
</feature>
<feature type="transmembrane region" description="Helical" evidence="1">
    <location>
        <begin position="334"/>
        <end position="352"/>
    </location>
</feature>
<gene>
    <name evidence="2" type="ORF">CYJ10_07635</name>
</gene>
<feature type="transmembrane region" description="Helical" evidence="1">
    <location>
        <begin position="155"/>
        <end position="171"/>
    </location>
</feature>
<proteinExistence type="predicted"/>
<comment type="caution">
    <text evidence="2">The sequence shown here is derived from an EMBL/GenBank/DDBJ whole genome shotgun (WGS) entry which is preliminary data.</text>
</comment>
<dbReference type="Proteomes" id="UP000234341">
    <property type="component" value="Unassembled WGS sequence"/>
</dbReference>
<protein>
    <recommendedName>
        <fullName evidence="4">Glycosyltransferase RgtA/B/C/D-like domain-containing protein</fullName>
    </recommendedName>
</protein>
<evidence type="ECO:0000313" key="2">
    <source>
        <dbReference type="EMBL" id="PLQ01537.1"/>
    </source>
</evidence>
<dbReference type="EMBL" id="PJRP01000002">
    <property type="protein sequence ID" value="PLQ01537.1"/>
    <property type="molecule type" value="Genomic_DNA"/>
</dbReference>